<dbReference type="EMBL" id="UZAM01013282">
    <property type="protein sequence ID" value="VDP26812.1"/>
    <property type="molecule type" value="Genomic_DNA"/>
</dbReference>
<protein>
    <submittedName>
        <fullName evidence="3">SHSP domain-containing protein</fullName>
    </submittedName>
</protein>
<dbReference type="AlphaFoldDB" id="A0A183J1X0"/>
<dbReference type="GO" id="GO:0009408">
    <property type="term" value="P:response to heat"/>
    <property type="evidence" value="ECO:0007669"/>
    <property type="project" value="TreeGrafter"/>
</dbReference>
<evidence type="ECO:0000313" key="1">
    <source>
        <dbReference type="EMBL" id="VDP26812.1"/>
    </source>
</evidence>
<accession>A0A183J1X0</accession>
<dbReference type="GO" id="GO:0042026">
    <property type="term" value="P:protein refolding"/>
    <property type="evidence" value="ECO:0007669"/>
    <property type="project" value="TreeGrafter"/>
</dbReference>
<dbReference type="InterPro" id="IPR008978">
    <property type="entry name" value="HSP20-like_chaperone"/>
</dbReference>
<gene>
    <name evidence="1" type="ORF">SBAD_LOCUS9868</name>
</gene>
<dbReference type="SUPFAM" id="SSF49764">
    <property type="entry name" value="HSP20-like chaperones"/>
    <property type="match status" value="1"/>
</dbReference>
<organism evidence="3">
    <name type="scientific">Soboliphyme baturini</name>
    <dbReference type="NCBI Taxonomy" id="241478"/>
    <lineage>
        <taxon>Eukaryota</taxon>
        <taxon>Metazoa</taxon>
        <taxon>Ecdysozoa</taxon>
        <taxon>Nematoda</taxon>
        <taxon>Enoplea</taxon>
        <taxon>Dorylaimia</taxon>
        <taxon>Dioctophymatida</taxon>
        <taxon>Dioctophymatoidea</taxon>
        <taxon>Soboliphymatidae</taxon>
        <taxon>Soboliphyme</taxon>
    </lineage>
</organism>
<dbReference type="InterPro" id="IPR001436">
    <property type="entry name" value="Alpha-crystallin/sHSP_animal"/>
</dbReference>
<dbReference type="WBParaSite" id="SBAD_0001021901-mRNA-1">
    <property type="protein sequence ID" value="SBAD_0001021901-mRNA-1"/>
    <property type="gene ID" value="SBAD_0001021901"/>
</dbReference>
<evidence type="ECO:0000313" key="3">
    <source>
        <dbReference type="WBParaSite" id="SBAD_0001021901-mRNA-1"/>
    </source>
</evidence>
<dbReference type="PANTHER" id="PTHR45640:SF35">
    <property type="entry name" value="HEAT SHOCK PROTEIN HSP-12.2"/>
    <property type="match status" value="1"/>
</dbReference>
<dbReference type="PANTHER" id="PTHR45640">
    <property type="entry name" value="HEAT SHOCK PROTEIN HSP-12.2-RELATED"/>
    <property type="match status" value="1"/>
</dbReference>
<dbReference type="GO" id="GO:0051082">
    <property type="term" value="F:unfolded protein binding"/>
    <property type="evidence" value="ECO:0007669"/>
    <property type="project" value="TreeGrafter"/>
</dbReference>
<dbReference type="GO" id="GO:0005737">
    <property type="term" value="C:cytoplasm"/>
    <property type="evidence" value="ECO:0007669"/>
    <property type="project" value="TreeGrafter"/>
</dbReference>
<dbReference type="GO" id="GO:0005634">
    <property type="term" value="C:nucleus"/>
    <property type="evidence" value="ECO:0007669"/>
    <property type="project" value="TreeGrafter"/>
</dbReference>
<name>A0A183J1X0_9BILA</name>
<keyword evidence="2" id="KW-1185">Reference proteome</keyword>
<reference evidence="1 2" key="2">
    <citation type="submission" date="2018-11" db="EMBL/GenBank/DDBJ databases">
        <authorList>
            <consortium name="Pathogen Informatics"/>
        </authorList>
    </citation>
    <scope>NUCLEOTIDE SEQUENCE [LARGE SCALE GENOMIC DNA]</scope>
</reference>
<proteinExistence type="predicted"/>
<dbReference type="Proteomes" id="UP000270296">
    <property type="component" value="Unassembled WGS sequence"/>
</dbReference>
<dbReference type="Gene3D" id="2.60.40.790">
    <property type="match status" value="1"/>
</dbReference>
<evidence type="ECO:0000313" key="2">
    <source>
        <dbReference type="Proteomes" id="UP000270296"/>
    </source>
</evidence>
<dbReference type="OrthoDB" id="1431247at2759"/>
<dbReference type="CDD" id="cd06526">
    <property type="entry name" value="metazoan_ACD"/>
    <property type="match status" value="1"/>
</dbReference>
<sequence length="193" mass="22169">MDEAKVLKQPTEQFITTIYPTVHTKRSFIRSKSNKEALSILKSWSELNKDLDKQKSRTVRLPSFGAGGYGDRFATLWEWPLGEPFIYSDEHKFEAQLCFSPFLPDQIKAKVMGNELMVHCKTDNLQATHREIFRCYQLPLNIDIGSIQFSIVDHKYLVVRASKDKPIKLALAFDASDGKSETNFNDEAYITDK</sequence>
<reference evidence="3" key="1">
    <citation type="submission" date="2016-06" db="UniProtKB">
        <authorList>
            <consortium name="WormBaseParasite"/>
        </authorList>
    </citation>
    <scope>IDENTIFICATION</scope>
</reference>